<organism evidence="12 13">
    <name type="scientific">Saprolegnia diclina (strain VS20)</name>
    <dbReference type="NCBI Taxonomy" id="1156394"/>
    <lineage>
        <taxon>Eukaryota</taxon>
        <taxon>Sar</taxon>
        <taxon>Stramenopiles</taxon>
        <taxon>Oomycota</taxon>
        <taxon>Saprolegniomycetes</taxon>
        <taxon>Saprolegniales</taxon>
        <taxon>Saprolegniaceae</taxon>
        <taxon>Saprolegnia</taxon>
    </lineage>
</organism>
<keyword evidence="5" id="KW-0547">Nucleotide-binding</keyword>
<dbReference type="RefSeq" id="XP_008621600.1">
    <property type="nucleotide sequence ID" value="XM_008623378.1"/>
</dbReference>
<feature type="domain" description="ABC transporter" evidence="10">
    <location>
        <begin position="424"/>
        <end position="649"/>
    </location>
</feature>
<dbReference type="PANTHER" id="PTHR24223">
    <property type="entry name" value="ATP-BINDING CASSETTE SUB-FAMILY C"/>
    <property type="match status" value="1"/>
</dbReference>
<dbReference type="SMART" id="SM00382">
    <property type="entry name" value="AAA"/>
    <property type="match status" value="2"/>
</dbReference>
<keyword evidence="13" id="KW-1185">Reference proteome</keyword>
<feature type="transmembrane region" description="Helical" evidence="9">
    <location>
        <begin position="955"/>
        <end position="976"/>
    </location>
</feature>
<dbReference type="OMA" id="LLYALTX"/>
<keyword evidence="4" id="KW-0677">Repeat</keyword>
<dbReference type="Pfam" id="PF00664">
    <property type="entry name" value="ABC_membrane"/>
    <property type="match status" value="2"/>
</dbReference>
<sequence>MGSDGGGAVPEAAPYFALPIENVDVPHPYATASFVTKLSYGWVTKLIALGASTPLLADDVWSLPPPETCAGLHTPFLTHWSAATASPSIPRFSRALVRSFRRDLVIALVSFLLATAAAIAQPLLVQALLQYLQRQPISFLGLENGYALMALLTLAAFLQALCVNYGFFTSYKVGVNMRSIVMDMVYDKALRLSSAARQQTTSGEIVTLMSSDAERVAEMANEGVWIIASPVTFLASLLLLGAFFGPLPALVGAATTTLILGGSLWLASVIGASRLDATSLSEQRVRVTSEVLLGIRVMKMYAWEPAVAARLQRLRDAETRHLRKLNRYRVSNVEFLFLSPLFVGASILSTYIWLGHAVDVTQIYTLIAFTNMSRHALYNFPRAIAGLSEGLGAGRRLDAYLALPEQVVAGPNATATPPTMPGAIALVEAAWTWQRGGFAVGPTTLTISPGELVMVVGGVGAGKSSFLSALAGELLVTTGEATSLRGRLAFLTQEPWIRNATIRDNILMAAAVVDEARYAAVLGACQLAHDLRLLPQGDATEIGEQGVNLSGGQKARVHLARALFAANTDVLLLDDPLSAVDVHVAQAIFESALLEFAHLKTRLLVLNSHYHFLPRADRILVLEKGQVVYDGPFTNELVTRYPEYASEPPSAAKRVPPALNTVEQSSKAAEPTALMQIEDRAQGSVGKVIYLAYFGHAGTQGGVVALALVAAFGLGQGVRIVADWFQGHWGQHFDTTAIALPHLGLYLLVVGSGALFYGRCQLLVYYTGACSDALHKELLSRLLAAPINLFYDVTPIGRILNRFARDLDIADSLLPNLFLDSLETLWVVAGALVVCALASPYVAIAYAPILLVFYYAGEYFKRTSRELKRLEGISRSPIFSSFAETLDGVRTIRAFNLQQVFHDWNRTAVDANAKVLFAIVGASRWLSLRMDVISVLLIAGITTILLQLRDTALSPTLAGLTLVYSLALISNVQWAIRLFDLTESAMTAVERLLHFKTIPTEELHGAVPPPNWPTQGRLRFENLHLRYRPELPLVLHGVSLDIAAGEKIGICGRTGAGKSSLMVALFRLAEFDAGTIYMDGVDIARMDLASLRRALAIIPQDPVLFSGSIRSNLDPFQEKSDDELQAVLVKAHLPLPLDTDVTENGANLSVGQRQLLCIGRALLRESRVVVMDEATANVDLATDALIQRTIQDAFRSNATTVLTIAHRLHTILHCDRIVVLQNGVVAEAASPAELLATPTSHFYSLAHQAGIV</sequence>
<keyword evidence="7 9" id="KW-1133">Transmembrane helix</keyword>
<evidence type="ECO:0000256" key="1">
    <source>
        <dbReference type="ARBA" id="ARBA00004128"/>
    </source>
</evidence>
<evidence type="ECO:0000313" key="13">
    <source>
        <dbReference type="Proteomes" id="UP000030762"/>
    </source>
</evidence>
<dbReference type="Pfam" id="PF00005">
    <property type="entry name" value="ABC_tran"/>
    <property type="match status" value="2"/>
</dbReference>
<feature type="domain" description="ABC transmembrane type-1" evidence="11">
    <location>
        <begin position="747"/>
        <end position="984"/>
    </location>
</feature>
<evidence type="ECO:0000256" key="8">
    <source>
        <dbReference type="ARBA" id="ARBA00023136"/>
    </source>
</evidence>
<feature type="transmembrane region" description="Helical" evidence="9">
    <location>
        <begin position="690"/>
        <end position="714"/>
    </location>
</feature>
<dbReference type="VEuPathDB" id="FungiDB:SDRG_17143"/>
<dbReference type="PROSITE" id="PS50893">
    <property type="entry name" value="ABC_TRANSPORTER_2"/>
    <property type="match status" value="2"/>
</dbReference>
<feature type="transmembrane region" description="Helical" evidence="9">
    <location>
        <begin position="250"/>
        <end position="272"/>
    </location>
</feature>
<dbReference type="GO" id="GO:0005524">
    <property type="term" value="F:ATP binding"/>
    <property type="evidence" value="ECO:0007669"/>
    <property type="project" value="UniProtKB-KW"/>
</dbReference>
<keyword evidence="3 9" id="KW-0812">Transmembrane</keyword>
<dbReference type="Gene3D" id="1.20.1560.10">
    <property type="entry name" value="ABC transporter type 1, transmembrane domain"/>
    <property type="match status" value="2"/>
</dbReference>
<evidence type="ECO:0000259" key="11">
    <source>
        <dbReference type="PROSITE" id="PS50929"/>
    </source>
</evidence>
<dbReference type="InterPro" id="IPR027417">
    <property type="entry name" value="P-loop_NTPase"/>
</dbReference>
<dbReference type="InterPro" id="IPR044746">
    <property type="entry name" value="ABCC_6TM_D1"/>
</dbReference>
<dbReference type="InterPro" id="IPR011527">
    <property type="entry name" value="ABC1_TM_dom"/>
</dbReference>
<dbReference type="InterPro" id="IPR036640">
    <property type="entry name" value="ABC1_TM_sf"/>
</dbReference>
<dbReference type="InterPro" id="IPR044726">
    <property type="entry name" value="ABCC_6TM_D2"/>
</dbReference>
<evidence type="ECO:0000256" key="5">
    <source>
        <dbReference type="ARBA" id="ARBA00022741"/>
    </source>
</evidence>
<dbReference type="InterPro" id="IPR050173">
    <property type="entry name" value="ABC_transporter_C-like"/>
</dbReference>
<feature type="transmembrane region" description="Helical" evidence="9">
    <location>
        <begin position="932"/>
        <end position="949"/>
    </location>
</feature>
<feature type="transmembrane region" description="Helical" evidence="9">
    <location>
        <begin position="224"/>
        <end position="244"/>
    </location>
</feature>
<reference evidence="12 13" key="1">
    <citation type="submission" date="2012-04" db="EMBL/GenBank/DDBJ databases">
        <title>The Genome Sequence of Saprolegnia declina VS20.</title>
        <authorList>
            <consortium name="The Broad Institute Genome Sequencing Platform"/>
            <person name="Russ C."/>
            <person name="Nusbaum C."/>
            <person name="Tyler B."/>
            <person name="van West P."/>
            <person name="Dieguez-Uribeondo J."/>
            <person name="de Bruijn I."/>
            <person name="Tripathy S."/>
            <person name="Jiang R."/>
            <person name="Young S.K."/>
            <person name="Zeng Q."/>
            <person name="Gargeya S."/>
            <person name="Fitzgerald M."/>
            <person name="Haas B."/>
            <person name="Abouelleil A."/>
            <person name="Alvarado L."/>
            <person name="Arachchi H.M."/>
            <person name="Berlin A."/>
            <person name="Chapman S.B."/>
            <person name="Goldberg J."/>
            <person name="Griggs A."/>
            <person name="Gujja S."/>
            <person name="Hansen M."/>
            <person name="Howarth C."/>
            <person name="Imamovic A."/>
            <person name="Larimer J."/>
            <person name="McCowen C."/>
            <person name="Montmayeur A."/>
            <person name="Murphy C."/>
            <person name="Neiman D."/>
            <person name="Pearson M."/>
            <person name="Priest M."/>
            <person name="Roberts A."/>
            <person name="Saif S."/>
            <person name="Shea T."/>
            <person name="Sisk P."/>
            <person name="Sykes S."/>
            <person name="Wortman J."/>
            <person name="Nusbaum C."/>
            <person name="Birren B."/>
        </authorList>
    </citation>
    <scope>NUCLEOTIDE SEQUENCE [LARGE SCALE GENOMIC DNA]</scope>
    <source>
        <strain evidence="12 13">VS20</strain>
    </source>
</reference>
<keyword evidence="6" id="KW-0067">ATP-binding</keyword>
<dbReference type="FunFam" id="3.40.50.300:FF:000997">
    <property type="entry name" value="Multidrug resistance-associated protein 1"/>
    <property type="match status" value="1"/>
</dbReference>
<dbReference type="FunCoup" id="T0R660">
    <property type="interactions" value="4"/>
</dbReference>
<comment type="subcellular location">
    <subcellularLocation>
        <location evidence="1">Vacuole membrane</location>
        <topology evidence="1">Multi-pass membrane protein</topology>
    </subcellularLocation>
</comment>
<evidence type="ECO:0000256" key="2">
    <source>
        <dbReference type="ARBA" id="ARBA00022448"/>
    </source>
</evidence>
<dbReference type="GO" id="GO:0140359">
    <property type="term" value="F:ABC-type transporter activity"/>
    <property type="evidence" value="ECO:0007669"/>
    <property type="project" value="InterPro"/>
</dbReference>
<dbReference type="FunFam" id="3.40.50.300:FF:000163">
    <property type="entry name" value="Multidrug resistance-associated protein member 4"/>
    <property type="match status" value="1"/>
</dbReference>
<dbReference type="Gene3D" id="3.40.50.300">
    <property type="entry name" value="P-loop containing nucleotide triphosphate hydrolases"/>
    <property type="match status" value="2"/>
</dbReference>
<evidence type="ECO:0000256" key="6">
    <source>
        <dbReference type="ARBA" id="ARBA00022840"/>
    </source>
</evidence>
<dbReference type="InterPro" id="IPR003593">
    <property type="entry name" value="AAA+_ATPase"/>
</dbReference>
<keyword evidence="8 9" id="KW-0472">Membrane</keyword>
<evidence type="ECO:0000259" key="10">
    <source>
        <dbReference type="PROSITE" id="PS50893"/>
    </source>
</evidence>
<dbReference type="GeneID" id="19957870"/>
<evidence type="ECO:0000256" key="4">
    <source>
        <dbReference type="ARBA" id="ARBA00022737"/>
    </source>
</evidence>
<dbReference type="Proteomes" id="UP000030762">
    <property type="component" value="Unassembled WGS sequence"/>
</dbReference>
<evidence type="ECO:0000256" key="9">
    <source>
        <dbReference type="SAM" id="Phobius"/>
    </source>
</evidence>
<feature type="transmembrane region" description="Helical" evidence="9">
    <location>
        <begin position="825"/>
        <end position="856"/>
    </location>
</feature>
<feature type="domain" description="ABC transporter" evidence="10">
    <location>
        <begin position="1018"/>
        <end position="1247"/>
    </location>
</feature>
<feature type="transmembrane region" description="Helical" evidence="9">
    <location>
        <begin position="333"/>
        <end position="354"/>
    </location>
</feature>
<dbReference type="GO" id="GO:0005774">
    <property type="term" value="C:vacuolar membrane"/>
    <property type="evidence" value="ECO:0007669"/>
    <property type="project" value="UniProtKB-SubCell"/>
</dbReference>
<gene>
    <name evidence="12" type="ORF">SDRG_17143</name>
</gene>
<dbReference type="STRING" id="1156394.T0R660"/>
<dbReference type="OrthoDB" id="6500128at2759"/>
<evidence type="ECO:0000313" key="12">
    <source>
        <dbReference type="EMBL" id="EQC24967.1"/>
    </source>
</evidence>
<evidence type="ECO:0000256" key="3">
    <source>
        <dbReference type="ARBA" id="ARBA00022692"/>
    </source>
</evidence>
<dbReference type="SUPFAM" id="SSF90123">
    <property type="entry name" value="ABC transporter transmembrane region"/>
    <property type="match status" value="2"/>
</dbReference>
<dbReference type="PROSITE" id="PS00211">
    <property type="entry name" value="ABC_TRANSPORTER_1"/>
    <property type="match status" value="1"/>
</dbReference>
<keyword evidence="2" id="KW-0813">Transport</keyword>
<protein>
    <submittedName>
        <fullName evidence="12">Uncharacterized protein</fullName>
    </submittedName>
</protein>
<dbReference type="InterPro" id="IPR017871">
    <property type="entry name" value="ABC_transporter-like_CS"/>
</dbReference>
<dbReference type="PANTHER" id="PTHR24223:SF443">
    <property type="entry name" value="MULTIDRUG-RESISTANCE LIKE PROTEIN 1, ISOFORM I"/>
    <property type="match status" value="1"/>
</dbReference>
<dbReference type="CDD" id="cd18580">
    <property type="entry name" value="ABC_6TM_ABCC_D2"/>
    <property type="match status" value="1"/>
</dbReference>
<dbReference type="GO" id="GO:0016887">
    <property type="term" value="F:ATP hydrolysis activity"/>
    <property type="evidence" value="ECO:0007669"/>
    <property type="project" value="InterPro"/>
</dbReference>
<feature type="transmembrane region" description="Helical" evidence="9">
    <location>
        <begin position="735"/>
        <end position="757"/>
    </location>
</feature>
<feature type="domain" description="ABC transmembrane type-1" evidence="11">
    <location>
        <begin position="105"/>
        <end position="389"/>
    </location>
</feature>
<dbReference type="SUPFAM" id="SSF52540">
    <property type="entry name" value="P-loop containing nucleoside triphosphate hydrolases"/>
    <property type="match status" value="2"/>
</dbReference>
<dbReference type="AlphaFoldDB" id="T0R660"/>
<dbReference type="InParanoid" id="T0R660"/>
<feature type="transmembrane region" description="Helical" evidence="9">
    <location>
        <begin position="104"/>
        <end position="125"/>
    </location>
</feature>
<dbReference type="InterPro" id="IPR003439">
    <property type="entry name" value="ABC_transporter-like_ATP-bd"/>
</dbReference>
<dbReference type="CDD" id="cd03244">
    <property type="entry name" value="ABCC_MRP_domain2"/>
    <property type="match status" value="1"/>
</dbReference>
<proteinExistence type="predicted"/>
<dbReference type="FunFam" id="1.20.1560.10:FF:000013">
    <property type="entry name" value="ABC transporter C family member 2"/>
    <property type="match status" value="1"/>
</dbReference>
<dbReference type="CDD" id="cd18579">
    <property type="entry name" value="ABC_6TM_ABCC_D1"/>
    <property type="match status" value="1"/>
</dbReference>
<dbReference type="EMBL" id="JH767334">
    <property type="protein sequence ID" value="EQC24967.1"/>
    <property type="molecule type" value="Genomic_DNA"/>
</dbReference>
<evidence type="ECO:0000256" key="7">
    <source>
        <dbReference type="ARBA" id="ARBA00022989"/>
    </source>
</evidence>
<name>T0R660_SAPDV</name>
<feature type="transmembrane region" description="Helical" evidence="9">
    <location>
        <begin position="145"/>
        <end position="168"/>
    </location>
</feature>
<dbReference type="PROSITE" id="PS50929">
    <property type="entry name" value="ABC_TM1F"/>
    <property type="match status" value="2"/>
</dbReference>
<dbReference type="eggNOG" id="KOG0054">
    <property type="taxonomic scope" value="Eukaryota"/>
</dbReference>
<accession>T0R660</accession>